<evidence type="ECO:0000256" key="2">
    <source>
        <dbReference type="SAM" id="Phobius"/>
    </source>
</evidence>
<feature type="transmembrane region" description="Helical" evidence="2">
    <location>
        <begin position="146"/>
        <end position="163"/>
    </location>
</feature>
<feature type="transmembrane region" description="Helical" evidence="2">
    <location>
        <begin position="120"/>
        <end position="139"/>
    </location>
</feature>
<protein>
    <submittedName>
        <fullName evidence="4">Transglutaminase domain-containing protein</fullName>
    </submittedName>
</protein>
<proteinExistence type="predicted"/>
<feature type="transmembrane region" description="Helical" evidence="2">
    <location>
        <begin position="12"/>
        <end position="30"/>
    </location>
</feature>
<feature type="compositionally biased region" description="Polar residues" evidence="1">
    <location>
        <begin position="692"/>
        <end position="701"/>
    </location>
</feature>
<keyword evidence="2" id="KW-0472">Membrane</keyword>
<feature type="transmembrane region" description="Helical" evidence="2">
    <location>
        <begin position="66"/>
        <end position="86"/>
    </location>
</feature>
<comment type="caution">
    <text evidence="4">The sequence shown here is derived from an EMBL/GenBank/DDBJ whole genome shotgun (WGS) entry which is preliminary data.</text>
</comment>
<name>A0A930Y9Q4_9ACTN</name>
<evidence type="ECO:0000313" key="5">
    <source>
        <dbReference type="Proteomes" id="UP000656804"/>
    </source>
</evidence>
<keyword evidence="2" id="KW-0812">Transmembrane</keyword>
<feature type="transmembrane region" description="Helical" evidence="2">
    <location>
        <begin position="36"/>
        <end position="54"/>
    </location>
</feature>
<dbReference type="InterPro" id="IPR052901">
    <property type="entry name" value="Bact_TGase-like"/>
</dbReference>
<dbReference type="Pfam" id="PF11992">
    <property type="entry name" value="TgpA_N"/>
    <property type="match status" value="1"/>
</dbReference>
<dbReference type="AlphaFoldDB" id="A0A930Y9Q4"/>
<reference evidence="4" key="1">
    <citation type="submission" date="2020-11" db="EMBL/GenBank/DDBJ databases">
        <title>Nocardioides sp. CBS4Y-1, whole genome shotgun sequence.</title>
        <authorList>
            <person name="Tuo L."/>
        </authorList>
    </citation>
    <scope>NUCLEOTIDE SEQUENCE</scope>
    <source>
        <strain evidence="4">CBS4Y-1</strain>
    </source>
</reference>
<dbReference type="InterPro" id="IPR002931">
    <property type="entry name" value="Transglutaminase-like"/>
</dbReference>
<keyword evidence="2" id="KW-1133">Transmembrane helix</keyword>
<feature type="region of interest" description="Disordered" evidence="1">
    <location>
        <begin position="682"/>
        <end position="701"/>
    </location>
</feature>
<gene>
    <name evidence="4" type="ORF">ISG29_02860</name>
</gene>
<dbReference type="InterPro" id="IPR038765">
    <property type="entry name" value="Papain-like_cys_pep_sf"/>
</dbReference>
<dbReference type="SMART" id="SM00460">
    <property type="entry name" value="TGc"/>
    <property type="match status" value="1"/>
</dbReference>
<evidence type="ECO:0000256" key="1">
    <source>
        <dbReference type="SAM" id="MobiDB-lite"/>
    </source>
</evidence>
<dbReference type="SUPFAM" id="SSF54001">
    <property type="entry name" value="Cysteine proteinases"/>
    <property type="match status" value="1"/>
</dbReference>
<feature type="compositionally biased region" description="Low complexity" evidence="1">
    <location>
        <begin position="580"/>
        <end position="592"/>
    </location>
</feature>
<dbReference type="Proteomes" id="UP000656804">
    <property type="component" value="Unassembled WGS sequence"/>
</dbReference>
<organism evidence="4 5">
    <name type="scientific">Nocardioides acrostichi</name>
    <dbReference type="NCBI Taxonomy" id="2784339"/>
    <lineage>
        <taxon>Bacteria</taxon>
        <taxon>Bacillati</taxon>
        <taxon>Actinomycetota</taxon>
        <taxon>Actinomycetes</taxon>
        <taxon>Propionibacteriales</taxon>
        <taxon>Nocardioidaceae</taxon>
        <taxon>Nocardioides</taxon>
    </lineage>
</organism>
<dbReference type="InterPro" id="IPR021878">
    <property type="entry name" value="TgpA_N"/>
</dbReference>
<dbReference type="Pfam" id="PF01841">
    <property type="entry name" value="Transglut_core"/>
    <property type="match status" value="1"/>
</dbReference>
<feature type="transmembrane region" description="Helical" evidence="2">
    <location>
        <begin position="169"/>
        <end position="186"/>
    </location>
</feature>
<keyword evidence="5" id="KW-1185">Reference proteome</keyword>
<dbReference type="PANTHER" id="PTHR42736:SF1">
    <property type="entry name" value="PROTEIN-GLUTAMINE GAMMA-GLUTAMYLTRANSFERASE"/>
    <property type="match status" value="1"/>
</dbReference>
<dbReference type="PANTHER" id="PTHR42736">
    <property type="entry name" value="PROTEIN-GLUTAMINE GAMMA-GLUTAMYLTRANSFERASE"/>
    <property type="match status" value="1"/>
</dbReference>
<accession>A0A930Y9Q4</accession>
<evidence type="ECO:0000259" key="3">
    <source>
        <dbReference type="SMART" id="SM00460"/>
    </source>
</evidence>
<feature type="transmembrane region" description="Helical" evidence="2">
    <location>
        <begin position="218"/>
        <end position="236"/>
    </location>
</feature>
<dbReference type="Gene3D" id="3.10.620.30">
    <property type="match status" value="1"/>
</dbReference>
<dbReference type="EMBL" id="JADIVZ010000001">
    <property type="protein sequence ID" value="MBF4160613.1"/>
    <property type="molecule type" value="Genomic_DNA"/>
</dbReference>
<feature type="region of interest" description="Disordered" evidence="1">
    <location>
        <begin position="303"/>
        <end position="327"/>
    </location>
</feature>
<evidence type="ECO:0000313" key="4">
    <source>
        <dbReference type="EMBL" id="MBF4160613.1"/>
    </source>
</evidence>
<sequence length="785" mass="83651">MRRPPLGHTIALTSAGVVTTWCAMLSWRGFTDDQGQVLYPLLAIGVVVGGLGVAGRWARFGVLGTLLLQVLGGAMITSYLICGAPVPVGGAWTELRLAFSDAWVGARTYAAPVPSDQADVGPLMLAGGLGCFLVVDLLVGSLRRASLAGLPLLTVFSVPTGLIAEPLSWWVFTLTAVGFVTMLFLQEAQRLAHWGRPLVGSEREVASPSTSSSVLRSAGLIGGTATAFAIMLPAIIPTLDVHLLDVGNGAGGNGEISIKNPMTDLRRDLKRPDDVPLLRVVTDDPDPSYLRISVLTRFSDNEWSSGDRDIPTSNRADGPMPPLVGVSPDVKRSTYTYDVDVLDTFSSTWLPTKAPIDAIDAQGDWRFDPTTTDFIASDDDLDTAGLSYTMDAVDLDLTPRRLEAAPLTSDEVPAAYTQLPSDLPPIVSELARKVTQDATTPFAKAVALQNWFWANFTYSLEQSSPIGNGVDALERFLRPGPQGRIGYCEQFASAMAVMAREIGLPARVAVGFLSPRTVGLHTYEFSSDDLHAWPEIFLQGSGWVKFEPTPDDPRADRPAYTLTAGAPSDPSVSSPSTRDPGAQASSGPSASQTQKPKLDQPTSGADAEADRSRGNTPTLPIGLAALLVLAVGAGLTPRELRRRRRVRRLAGDTLDAWAEVRDTVVDLRISWPVGRSPRQTGAFLGEHLGDPDSTSGTPAHSPTVSAALRRVVDAVERAFFSREGVVDVPGLTDDAALVVRALEAGATPRARRRATWLPASLLRRTPATTEVSTSSSAARAVDRVS</sequence>
<feature type="region of interest" description="Disordered" evidence="1">
    <location>
        <begin position="547"/>
        <end position="616"/>
    </location>
</feature>
<feature type="domain" description="Transglutaminase-like" evidence="3">
    <location>
        <begin position="480"/>
        <end position="550"/>
    </location>
</feature>